<dbReference type="Pfam" id="PF18517">
    <property type="entry name" value="LZ3wCH"/>
    <property type="match status" value="1"/>
</dbReference>
<dbReference type="SUPFAM" id="SSF46785">
    <property type="entry name" value="Winged helix' DNA-binding domain"/>
    <property type="match status" value="1"/>
</dbReference>
<dbReference type="AlphaFoldDB" id="A0A0L8HMZ8"/>
<protein>
    <recommendedName>
        <fullName evidence="3">Homologous-pairing protein 2 homolog</fullName>
    </recommendedName>
</protein>
<sequence length="211" mass="24262">MSKNKDVQKAVLEYLNQQNRPYSAIDIFNNLHKEFGKTAVTKSLDELAESGKIKKKTYGKQCVYVANQDNFPTVSDAEMKTLETDIQKLTSKLQNLQNEVNLLEKEQKQISSSLPTEEAQKQLETYTKDNERLSEKLAKLKAGNATVITKEEKDKVYQERQKCVKEWKKRKRMANDILNAILEGYPKTKKHLYEEIGVETDEDCGVTIPNI</sequence>
<comment type="subcellular location">
    <subcellularLocation>
        <location evidence="1">Nucleus</location>
    </subcellularLocation>
</comment>
<dbReference type="InterPro" id="IPR040661">
    <property type="entry name" value="LZ3wCH"/>
</dbReference>
<dbReference type="GO" id="GO:0000709">
    <property type="term" value="P:meiotic joint molecule formation"/>
    <property type="evidence" value="ECO:0007669"/>
    <property type="project" value="TreeGrafter"/>
</dbReference>
<evidence type="ECO:0000256" key="8">
    <source>
        <dbReference type="SAM" id="Coils"/>
    </source>
</evidence>
<evidence type="ECO:0000256" key="2">
    <source>
        <dbReference type="ARBA" id="ARBA00007922"/>
    </source>
</evidence>
<dbReference type="PANTHER" id="PTHR15938:SF0">
    <property type="entry name" value="HOMOLOGOUS-PAIRING PROTEIN 2 HOMOLOG"/>
    <property type="match status" value="1"/>
</dbReference>
<feature type="domain" description="Homologous-pairing protein 2 winged helix" evidence="9">
    <location>
        <begin position="6"/>
        <end position="67"/>
    </location>
</feature>
<dbReference type="InterPro" id="IPR036390">
    <property type="entry name" value="WH_DNA-bd_sf"/>
</dbReference>
<dbReference type="Gene3D" id="1.10.10.10">
    <property type="entry name" value="Winged helix-like DNA-binding domain superfamily/Winged helix DNA-binding domain"/>
    <property type="match status" value="1"/>
</dbReference>
<dbReference type="OMA" id="QKYHREW"/>
<dbReference type="PANTHER" id="PTHR15938">
    <property type="entry name" value="TBP-1 INTERACTING PROTEIN"/>
    <property type="match status" value="1"/>
</dbReference>
<dbReference type="InterPro" id="IPR036388">
    <property type="entry name" value="WH-like_DNA-bd_sf"/>
</dbReference>
<evidence type="ECO:0000256" key="7">
    <source>
        <dbReference type="ARBA" id="ARBA00023254"/>
    </source>
</evidence>
<evidence type="ECO:0000256" key="4">
    <source>
        <dbReference type="ARBA" id="ARBA00023054"/>
    </source>
</evidence>
<reference evidence="11" key="1">
    <citation type="submission" date="2015-07" db="EMBL/GenBank/DDBJ databases">
        <title>MeaNS - Measles Nucleotide Surveillance Program.</title>
        <authorList>
            <person name="Tran T."/>
            <person name="Druce J."/>
        </authorList>
    </citation>
    <scope>NUCLEOTIDE SEQUENCE</scope>
    <source>
        <strain evidence="11">UCB-OBI-ISO-001</strain>
        <tissue evidence="11">Gonad</tissue>
    </source>
</reference>
<evidence type="ECO:0000256" key="1">
    <source>
        <dbReference type="ARBA" id="ARBA00004123"/>
    </source>
</evidence>
<dbReference type="STRING" id="37653.A0A0L8HMZ8"/>
<dbReference type="GO" id="GO:0010774">
    <property type="term" value="P:meiotic strand invasion involved in reciprocal meiotic recombination"/>
    <property type="evidence" value="ECO:0007669"/>
    <property type="project" value="TreeGrafter"/>
</dbReference>
<comment type="similarity">
    <text evidence="2">Belongs to the HOP2 family.</text>
</comment>
<dbReference type="GO" id="GO:0007129">
    <property type="term" value="P:homologous chromosome pairing at meiosis"/>
    <property type="evidence" value="ECO:0007669"/>
    <property type="project" value="TreeGrafter"/>
</dbReference>
<dbReference type="Pfam" id="PF07106">
    <property type="entry name" value="WHD_TBPIP"/>
    <property type="match status" value="1"/>
</dbReference>
<evidence type="ECO:0000313" key="11">
    <source>
        <dbReference type="EMBL" id="KOF90574.1"/>
    </source>
</evidence>
<dbReference type="KEGG" id="obi:106869649"/>
<feature type="domain" description="Leucine zipper with capping helix" evidence="10">
    <location>
        <begin position="149"/>
        <end position="205"/>
    </location>
</feature>
<evidence type="ECO:0000256" key="5">
    <source>
        <dbReference type="ARBA" id="ARBA00023172"/>
    </source>
</evidence>
<keyword evidence="4 8" id="KW-0175">Coiled coil</keyword>
<name>A0A0L8HMZ8_OCTBM</name>
<feature type="coiled-coil region" evidence="8">
    <location>
        <begin position="79"/>
        <end position="143"/>
    </location>
</feature>
<dbReference type="OrthoDB" id="272266at2759"/>
<keyword evidence="5" id="KW-0233">DNA recombination</keyword>
<evidence type="ECO:0000259" key="9">
    <source>
        <dbReference type="Pfam" id="PF07106"/>
    </source>
</evidence>
<dbReference type="GO" id="GO:0120230">
    <property type="term" value="F:recombinase activator activity"/>
    <property type="evidence" value="ECO:0007669"/>
    <property type="project" value="TreeGrafter"/>
</dbReference>
<keyword evidence="6" id="KW-0539">Nucleus</keyword>
<dbReference type="GO" id="GO:0000794">
    <property type="term" value="C:condensed nuclear chromosome"/>
    <property type="evidence" value="ECO:0007669"/>
    <property type="project" value="TreeGrafter"/>
</dbReference>
<evidence type="ECO:0000256" key="3">
    <source>
        <dbReference type="ARBA" id="ARBA00016093"/>
    </source>
</evidence>
<dbReference type="EMBL" id="KQ417725">
    <property type="protein sequence ID" value="KOF90575.1"/>
    <property type="molecule type" value="Genomic_DNA"/>
</dbReference>
<organism evidence="11">
    <name type="scientific">Octopus bimaculoides</name>
    <name type="common">California two-spotted octopus</name>
    <dbReference type="NCBI Taxonomy" id="37653"/>
    <lineage>
        <taxon>Eukaryota</taxon>
        <taxon>Metazoa</taxon>
        <taxon>Spiralia</taxon>
        <taxon>Lophotrochozoa</taxon>
        <taxon>Mollusca</taxon>
        <taxon>Cephalopoda</taxon>
        <taxon>Coleoidea</taxon>
        <taxon>Octopodiformes</taxon>
        <taxon>Octopoda</taxon>
        <taxon>Incirrata</taxon>
        <taxon>Octopodidae</taxon>
        <taxon>Octopus</taxon>
    </lineage>
</organism>
<accession>A0A0L8HMZ8</accession>
<dbReference type="GO" id="GO:0003690">
    <property type="term" value="F:double-stranded DNA binding"/>
    <property type="evidence" value="ECO:0007669"/>
    <property type="project" value="TreeGrafter"/>
</dbReference>
<dbReference type="InterPro" id="IPR010776">
    <property type="entry name" value="Hop2_WH_dom"/>
</dbReference>
<gene>
    <name evidence="11" type="ORF">OCBIM_22010919mg</name>
</gene>
<evidence type="ECO:0000259" key="10">
    <source>
        <dbReference type="Pfam" id="PF18517"/>
    </source>
</evidence>
<proteinExistence type="inferred from homology"/>
<evidence type="ECO:0000256" key="6">
    <source>
        <dbReference type="ARBA" id="ARBA00023242"/>
    </source>
</evidence>
<dbReference type="GO" id="GO:0120231">
    <property type="term" value="C:DNA recombinase auxiliary factor complex"/>
    <property type="evidence" value="ECO:0007669"/>
    <property type="project" value="TreeGrafter"/>
</dbReference>
<dbReference type="EMBL" id="KQ417725">
    <property type="protein sequence ID" value="KOF90574.1"/>
    <property type="molecule type" value="Genomic_DNA"/>
</dbReference>
<keyword evidence="7" id="KW-0469">Meiosis</keyword>